<gene>
    <name evidence="1" type="ORF">GCM10007414_01630</name>
</gene>
<dbReference type="RefSeq" id="WP_055731776.1">
    <property type="nucleotide sequence ID" value="NZ_BMDY01000001.1"/>
</dbReference>
<evidence type="ECO:0000313" key="2">
    <source>
        <dbReference type="Proteomes" id="UP000651977"/>
    </source>
</evidence>
<evidence type="ECO:0000313" key="1">
    <source>
        <dbReference type="EMBL" id="GGA92673.1"/>
    </source>
</evidence>
<dbReference type="Pfam" id="PF07023">
    <property type="entry name" value="DUF1315"/>
    <property type="match status" value="1"/>
</dbReference>
<dbReference type="Proteomes" id="UP000651977">
    <property type="component" value="Unassembled WGS sequence"/>
</dbReference>
<comment type="caution">
    <text evidence="1">The sequence shown here is derived from an EMBL/GenBank/DDBJ whole genome shotgun (WGS) entry which is preliminary data.</text>
</comment>
<reference evidence="2" key="1">
    <citation type="journal article" date="2019" name="Int. J. Syst. Evol. Microbiol.">
        <title>The Global Catalogue of Microorganisms (GCM) 10K type strain sequencing project: providing services to taxonomists for standard genome sequencing and annotation.</title>
        <authorList>
            <consortium name="The Broad Institute Genomics Platform"/>
            <consortium name="The Broad Institute Genome Sequencing Center for Infectious Disease"/>
            <person name="Wu L."/>
            <person name="Ma J."/>
        </authorList>
    </citation>
    <scope>NUCLEOTIDE SEQUENCE [LARGE SCALE GENOMIC DNA]</scope>
    <source>
        <strain evidence="2">CGMCC 1.10131</strain>
    </source>
</reference>
<protein>
    <submittedName>
        <fullName evidence="1">Transcriptional regulator</fullName>
    </submittedName>
</protein>
<organism evidence="1 2">
    <name type="scientific">Agarivorans gilvus</name>
    <dbReference type="NCBI Taxonomy" id="680279"/>
    <lineage>
        <taxon>Bacteria</taxon>
        <taxon>Pseudomonadati</taxon>
        <taxon>Pseudomonadota</taxon>
        <taxon>Gammaproteobacteria</taxon>
        <taxon>Alteromonadales</taxon>
        <taxon>Alteromonadaceae</taxon>
        <taxon>Agarivorans</taxon>
    </lineage>
</organism>
<dbReference type="EMBL" id="BMDY01000001">
    <property type="protein sequence ID" value="GGA92673.1"/>
    <property type="molecule type" value="Genomic_DNA"/>
</dbReference>
<sequence>MDVEKLLAAITPEIYQNMLSAVETGRWPDGNLLTEAQRDHTQQLVILYQTKHNHQPQHFTVGTDGELVMKSKQELKRQYRDEQTIVSVPQNDNN</sequence>
<dbReference type="InterPro" id="IPR009749">
    <property type="entry name" value="DUF1315"/>
</dbReference>
<name>A0ABQ1HWJ6_9ALTE</name>
<proteinExistence type="predicted"/>
<accession>A0ABQ1HWJ6</accession>
<keyword evidence="2" id="KW-1185">Reference proteome</keyword>